<sequence>MNEDRPLAADAGETRVDLYALARRGAELEGDFALASMSRLASALSEPAASARVRWTLRAALRQLPGDGTQPSAELEVAAEVPLQCQRCLGTVRVPVVDRARFRLVDVEPELSDDELEADDEALCAADPVDLRELVEDQLLLALPLVPMHDACPQPLAAPVSDEAIAATSPFAALARLKRD</sequence>
<dbReference type="GO" id="GO:0042254">
    <property type="term" value="P:ribosome biogenesis"/>
    <property type="evidence" value="ECO:0007669"/>
    <property type="project" value="UniProtKB-KW"/>
</dbReference>
<evidence type="ECO:0000256" key="4">
    <source>
        <dbReference type="ARBA" id="ARBA00022517"/>
    </source>
</evidence>
<evidence type="ECO:0000256" key="1">
    <source>
        <dbReference type="ARBA" id="ARBA00002868"/>
    </source>
</evidence>
<evidence type="ECO:0000256" key="3">
    <source>
        <dbReference type="ARBA" id="ARBA00015716"/>
    </source>
</evidence>
<dbReference type="Pfam" id="PF02620">
    <property type="entry name" value="YceD"/>
    <property type="match status" value="1"/>
</dbReference>
<dbReference type="PANTHER" id="PTHR38099:SF1">
    <property type="entry name" value="LARGE RIBOSOMAL RNA SUBUNIT ACCUMULATION PROTEIN YCED"/>
    <property type="match status" value="1"/>
</dbReference>
<dbReference type="EMBL" id="MLJW01000862">
    <property type="protein sequence ID" value="OIQ81944.1"/>
    <property type="molecule type" value="Genomic_DNA"/>
</dbReference>
<evidence type="ECO:0000256" key="5">
    <source>
        <dbReference type="ARBA" id="ARBA00031841"/>
    </source>
</evidence>
<dbReference type="InterPro" id="IPR039255">
    <property type="entry name" value="YceD_bac"/>
</dbReference>
<dbReference type="InterPro" id="IPR003772">
    <property type="entry name" value="YceD"/>
</dbReference>
<comment type="caution">
    <text evidence="6">The sequence shown here is derived from an EMBL/GenBank/DDBJ whole genome shotgun (WGS) entry which is preliminary data.</text>
</comment>
<evidence type="ECO:0000256" key="2">
    <source>
        <dbReference type="ARBA" id="ARBA00010740"/>
    </source>
</evidence>
<dbReference type="GO" id="GO:0005829">
    <property type="term" value="C:cytosol"/>
    <property type="evidence" value="ECO:0007669"/>
    <property type="project" value="TreeGrafter"/>
</dbReference>
<evidence type="ECO:0000313" key="6">
    <source>
        <dbReference type="EMBL" id="OIQ81944.1"/>
    </source>
</evidence>
<comment type="function">
    <text evidence="1">Plays a role in synthesis, processing and/or stability of 23S rRNA.</text>
</comment>
<dbReference type="AlphaFoldDB" id="A0A1J5QEQ8"/>
<dbReference type="PANTHER" id="PTHR38099">
    <property type="entry name" value="LARGE RIBOSOMAL RNA SUBUNIT ACCUMULATION PROTEIN YCED"/>
    <property type="match status" value="1"/>
</dbReference>
<comment type="similarity">
    <text evidence="2">Belongs to the DUF177 domain family.</text>
</comment>
<reference evidence="6" key="1">
    <citation type="submission" date="2016-10" db="EMBL/GenBank/DDBJ databases">
        <title>Sequence of Gallionella enrichment culture.</title>
        <authorList>
            <person name="Poehlein A."/>
            <person name="Muehling M."/>
            <person name="Daniel R."/>
        </authorList>
    </citation>
    <scope>NUCLEOTIDE SEQUENCE</scope>
</reference>
<accession>A0A1J5QEQ8</accession>
<protein>
    <recommendedName>
        <fullName evidence="3">Large ribosomal RNA subunit accumulation protein YceD</fullName>
    </recommendedName>
    <alternativeName>
        <fullName evidence="5">23S rRNA accumulation protein YceD</fullName>
    </alternativeName>
</protein>
<keyword evidence="4" id="KW-0690">Ribosome biogenesis</keyword>
<proteinExistence type="inferred from homology"/>
<organism evidence="6">
    <name type="scientific">mine drainage metagenome</name>
    <dbReference type="NCBI Taxonomy" id="410659"/>
    <lineage>
        <taxon>unclassified sequences</taxon>
        <taxon>metagenomes</taxon>
        <taxon>ecological metagenomes</taxon>
    </lineage>
</organism>
<gene>
    <name evidence="6" type="ORF">GALL_362730</name>
</gene>
<name>A0A1J5QEQ8_9ZZZZ</name>